<dbReference type="AlphaFoldDB" id="A6IVM8"/>
<reference evidence="2 3" key="1">
    <citation type="submission" date="2005-09" db="EMBL/GenBank/DDBJ databases">
        <authorList>
            <person name="Mural R.J."/>
            <person name="Li P.W."/>
            <person name="Adams M.D."/>
            <person name="Amanatides P.G."/>
            <person name="Baden-Tillson H."/>
            <person name="Barnstead M."/>
            <person name="Chin S.H."/>
            <person name="Dew I."/>
            <person name="Evans C.A."/>
            <person name="Ferriera S."/>
            <person name="Flanigan M."/>
            <person name="Fosler C."/>
            <person name="Glodek A."/>
            <person name="Gu Z."/>
            <person name="Holt R.A."/>
            <person name="Jennings D."/>
            <person name="Kraft C.L."/>
            <person name="Lu F."/>
            <person name="Nguyen T."/>
            <person name="Nusskern D.R."/>
            <person name="Pfannkoch C.M."/>
            <person name="Sitter C."/>
            <person name="Sutton G.G."/>
            <person name="Venter J.C."/>
            <person name="Wang Z."/>
            <person name="Woodage T."/>
            <person name="Zheng X.H."/>
            <person name="Zhong F."/>
        </authorList>
    </citation>
    <scope>NUCLEOTIDE SEQUENCE [LARGE SCALE GENOMIC DNA]</scope>
    <source>
        <strain>BN</strain>
        <strain evidence="3">Sprague-Dawley</strain>
    </source>
</reference>
<feature type="region of interest" description="Disordered" evidence="1">
    <location>
        <begin position="1"/>
        <end position="34"/>
    </location>
</feature>
<proteinExistence type="predicted"/>
<dbReference type="Proteomes" id="UP000234681">
    <property type="component" value="Chromosome 16"/>
</dbReference>
<name>A6IVM8_RAT</name>
<gene>
    <name evidence="2" type="ORF">rCG_43315</name>
</gene>
<protein>
    <submittedName>
        <fullName evidence="2">RCG43315</fullName>
    </submittedName>
</protein>
<evidence type="ECO:0000313" key="2">
    <source>
        <dbReference type="EMBL" id="EDM09194.1"/>
    </source>
</evidence>
<evidence type="ECO:0000313" key="3">
    <source>
        <dbReference type="Proteomes" id="UP000234681"/>
    </source>
</evidence>
<dbReference type="EMBL" id="CH473970">
    <property type="protein sequence ID" value="EDM09194.1"/>
    <property type="molecule type" value="Genomic_DNA"/>
</dbReference>
<sequence length="76" mass="8410">MHRMVPEGSGEEPSWQGQKAGLPSTLGLRKSPRNQAPAFSSLTVDLEVLPCPWLSKCLLHSTRTRRESSQFCDTLA</sequence>
<evidence type="ECO:0000256" key="1">
    <source>
        <dbReference type="SAM" id="MobiDB-lite"/>
    </source>
</evidence>
<organism evidence="2 3">
    <name type="scientific">Rattus norvegicus</name>
    <name type="common">Rat</name>
    <dbReference type="NCBI Taxonomy" id="10116"/>
    <lineage>
        <taxon>Eukaryota</taxon>
        <taxon>Metazoa</taxon>
        <taxon>Chordata</taxon>
        <taxon>Craniata</taxon>
        <taxon>Vertebrata</taxon>
        <taxon>Euteleostomi</taxon>
        <taxon>Mammalia</taxon>
        <taxon>Eutheria</taxon>
        <taxon>Euarchontoglires</taxon>
        <taxon>Glires</taxon>
        <taxon>Rodentia</taxon>
        <taxon>Myomorpha</taxon>
        <taxon>Muroidea</taxon>
        <taxon>Muridae</taxon>
        <taxon>Murinae</taxon>
        <taxon>Rattus</taxon>
    </lineage>
</organism>
<accession>A6IVM8</accession>